<sequence>MKRTGDWVGEDHGNGSGGGKKGGDPIESYPNFSYARPITKNPTFLRLRGFQYISQSRNLYWRRCYPKTISRSRFMNYYREFVARMGRIGGRGAHRE</sequence>
<accession>A0A3Q7HMU8</accession>
<dbReference type="InParanoid" id="A0A3Q7HMU8"/>
<name>A0A3Q7HMU8_SOLLC</name>
<keyword evidence="3" id="KW-1185">Reference proteome</keyword>
<proteinExistence type="predicted"/>
<dbReference type="EnsemblPlants" id="Solyc08g028977.1.1">
    <property type="protein sequence ID" value="Solyc08g028977.1.1"/>
    <property type="gene ID" value="Solyc08g028977.1"/>
</dbReference>
<evidence type="ECO:0000313" key="2">
    <source>
        <dbReference type="EnsemblPlants" id="Solyc08g028977.1.1"/>
    </source>
</evidence>
<dbReference type="AlphaFoldDB" id="A0A3Q7HMU8"/>
<evidence type="ECO:0000313" key="3">
    <source>
        <dbReference type="Proteomes" id="UP000004994"/>
    </source>
</evidence>
<organism evidence="2">
    <name type="scientific">Solanum lycopersicum</name>
    <name type="common">Tomato</name>
    <name type="synonym">Lycopersicon esculentum</name>
    <dbReference type="NCBI Taxonomy" id="4081"/>
    <lineage>
        <taxon>Eukaryota</taxon>
        <taxon>Viridiplantae</taxon>
        <taxon>Streptophyta</taxon>
        <taxon>Embryophyta</taxon>
        <taxon>Tracheophyta</taxon>
        <taxon>Spermatophyta</taxon>
        <taxon>Magnoliopsida</taxon>
        <taxon>eudicotyledons</taxon>
        <taxon>Gunneridae</taxon>
        <taxon>Pentapetalae</taxon>
        <taxon>asterids</taxon>
        <taxon>lamiids</taxon>
        <taxon>Solanales</taxon>
        <taxon>Solanaceae</taxon>
        <taxon>Solanoideae</taxon>
        <taxon>Solaneae</taxon>
        <taxon>Solanum</taxon>
        <taxon>Solanum subgen. Lycopersicon</taxon>
    </lineage>
</organism>
<feature type="region of interest" description="Disordered" evidence="1">
    <location>
        <begin position="1"/>
        <end position="28"/>
    </location>
</feature>
<protein>
    <submittedName>
        <fullName evidence="2">Uncharacterized protein</fullName>
    </submittedName>
</protein>
<reference evidence="2" key="1">
    <citation type="journal article" date="2012" name="Nature">
        <title>The tomato genome sequence provides insights into fleshy fruit evolution.</title>
        <authorList>
            <consortium name="Tomato Genome Consortium"/>
        </authorList>
    </citation>
    <scope>NUCLEOTIDE SEQUENCE [LARGE SCALE GENOMIC DNA]</scope>
    <source>
        <strain evidence="2">cv. Heinz 1706</strain>
    </source>
</reference>
<dbReference type="Gramene" id="Solyc08g028977.1.1">
    <property type="protein sequence ID" value="Solyc08g028977.1.1"/>
    <property type="gene ID" value="Solyc08g028977.1"/>
</dbReference>
<evidence type="ECO:0000256" key="1">
    <source>
        <dbReference type="SAM" id="MobiDB-lite"/>
    </source>
</evidence>
<reference evidence="2" key="2">
    <citation type="submission" date="2019-01" db="UniProtKB">
        <authorList>
            <consortium name="EnsemblPlants"/>
        </authorList>
    </citation>
    <scope>IDENTIFICATION</scope>
    <source>
        <strain evidence="2">cv. Heinz 1706</strain>
    </source>
</reference>
<dbReference type="Proteomes" id="UP000004994">
    <property type="component" value="Chromosome 8"/>
</dbReference>